<proteinExistence type="predicted"/>
<name>A0A9P0JBY1_APHGO</name>
<organism evidence="1 2">
    <name type="scientific">Aphis gossypii</name>
    <name type="common">Cotton aphid</name>
    <dbReference type="NCBI Taxonomy" id="80765"/>
    <lineage>
        <taxon>Eukaryota</taxon>
        <taxon>Metazoa</taxon>
        <taxon>Ecdysozoa</taxon>
        <taxon>Arthropoda</taxon>
        <taxon>Hexapoda</taxon>
        <taxon>Insecta</taxon>
        <taxon>Pterygota</taxon>
        <taxon>Neoptera</taxon>
        <taxon>Paraneoptera</taxon>
        <taxon>Hemiptera</taxon>
        <taxon>Sternorrhyncha</taxon>
        <taxon>Aphidomorpha</taxon>
        <taxon>Aphidoidea</taxon>
        <taxon>Aphididae</taxon>
        <taxon>Aphidini</taxon>
        <taxon>Aphis</taxon>
        <taxon>Aphis</taxon>
    </lineage>
</organism>
<gene>
    <name evidence="1" type="ORF">APHIGO_LOCUS10047</name>
</gene>
<reference evidence="1" key="2">
    <citation type="submission" date="2022-10" db="EMBL/GenBank/DDBJ databases">
        <authorList>
            <consortium name="ENA_rothamsted_submissions"/>
            <consortium name="culmorum"/>
            <person name="King R."/>
        </authorList>
    </citation>
    <scope>NUCLEOTIDE SEQUENCE</scope>
</reference>
<dbReference type="Proteomes" id="UP001154329">
    <property type="component" value="Chromosome 4"/>
</dbReference>
<protein>
    <submittedName>
        <fullName evidence="1">Uncharacterized protein</fullName>
    </submittedName>
</protein>
<evidence type="ECO:0000313" key="2">
    <source>
        <dbReference type="Proteomes" id="UP001154329"/>
    </source>
</evidence>
<reference evidence="1" key="1">
    <citation type="submission" date="2022-02" db="EMBL/GenBank/DDBJ databases">
        <authorList>
            <person name="King R."/>
        </authorList>
    </citation>
    <scope>NUCLEOTIDE SEQUENCE</scope>
</reference>
<dbReference type="EMBL" id="OU899037">
    <property type="protein sequence ID" value="CAH1736274.1"/>
    <property type="molecule type" value="Genomic_DNA"/>
</dbReference>
<accession>A0A9P0JBY1</accession>
<evidence type="ECO:0000313" key="1">
    <source>
        <dbReference type="EMBL" id="CAH1736274.1"/>
    </source>
</evidence>
<keyword evidence="2" id="KW-1185">Reference proteome</keyword>
<dbReference type="AlphaFoldDB" id="A0A9P0JBY1"/>
<sequence length="124" mass="14261">MGKKLKSALFHFTRETNQVGDIGSRKEMYICNYCKWKTVINVTRMFEHLLKKCSKCPPIVGQTSGLSQLTHVRRNSDSDSDSVNITTSSVQKRVPMSIMQFVDSINDNEQVRLRVKMVIYNIET</sequence>